<feature type="compositionally biased region" description="Basic and acidic residues" evidence="1">
    <location>
        <begin position="120"/>
        <end position="133"/>
    </location>
</feature>
<evidence type="ECO:0000259" key="3">
    <source>
        <dbReference type="Pfam" id="PF24656"/>
    </source>
</evidence>
<dbReference type="Pfam" id="PF24656">
    <property type="entry name" value="CEPT76_peptidase"/>
    <property type="match status" value="1"/>
</dbReference>
<evidence type="ECO:0000313" key="5">
    <source>
        <dbReference type="Proteomes" id="UP000551758"/>
    </source>
</evidence>
<dbReference type="EMBL" id="JACDTQ010002401">
    <property type="protein sequence ID" value="KAF5919175.1"/>
    <property type="molecule type" value="Genomic_DNA"/>
</dbReference>
<accession>A0A7J7ETN3</accession>
<protein>
    <submittedName>
        <fullName evidence="4">Uncharacterized protein</fullName>
    </submittedName>
</protein>
<dbReference type="Pfam" id="PF15627">
    <property type="entry name" value="CEP76-C2"/>
    <property type="match status" value="1"/>
</dbReference>
<dbReference type="Proteomes" id="UP000551758">
    <property type="component" value="Unassembled WGS sequence"/>
</dbReference>
<feature type="region of interest" description="Disordered" evidence="1">
    <location>
        <begin position="112"/>
        <end position="133"/>
    </location>
</feature>
<proteinExistence type="predicted"/>
<feature type="non-terminal residue" evidence="4">
    <location>
        <position position="292"/>
    </location>
</feature>
<evidence type="ECO:0000313" key="4">
    <source>
        <dbReference type="EMBL" id="KAF5919175.1"/>
    </source>
</evidence>
<dbReference type="AlphaFoldDB" id="A0A7J7ETN3"/>
<feature type="domain" description="CEP76 C2" evidence="2">
    <location>
        <begin position="166"/>
        <end position="194"/>
    </location>
</feature>
<comment type="caution">
    <text evidence="4">The sequence shown here is derived from an EMBL/GenBank/DDBJ whole genome shotgun (WGS) entry which is preliminary data.</text>
</comment>
<dbReference type="PANTHER" id="PTHR46436">
    <property type="entry name" value="CENTROSOMAL PROTEIN OF 76 KDA"/>
    <property type="match status" value="1"/>
</dbReference>
<evidence type="ECO:0000259" key="2">
    <source>
        <dbReference type="Pfam" id="PF15627"/>
    </source>
</evidence>
<evidence type="ECO:0000256" key="1">
    <source>
        <dbReference type="SAM" id="MobiDB-lite"/>
    </source>
</evidence>
<keyword evidence="5" id="KW-1185">Reference proteome</keyword>
<name>A0A7J7ETN3_DICBM</name>
<organism evidence="4 5">
    <name type="scientific">Diceros bicornis minor</name>
    <name type="common">South-central black rhinoceros</name>
    <dbReference type="NCBI Taxonomy" id="77932"/>
    <lineage>
        <taxon>Eukaryota</taxon>
        <taxon>Metazoa</taxon>
        <taxon>Chordata</taxon>
        <taxon>Craniata</taxon>
        <taxon>Vertebrata</taxon>
        <taxon>Euteleostomi</taxon>
        <taxon>Mammalia</taxon>
        <taxon>Eutheria</taxon>
        <taxon>Laurasiatheria</taxon>
        <taxon>Perissodactyla</taxon>
        <taxon>Rhinocerotidae</taxon>
        <taxon>Diceros</taxon>
    </lineage>
</organism>
<dbReference type="InterPro" id="IPR028926">
    <property type="entry name" value="CEP76-C2"/>
</dbReference>
<dbReference type="GO" id="GO:0046599">
    <property type="term" value="P:regulation of centriole replication"/>
    <property type="evidence" value="ECO:0007669"/>
    <property type="project" value="TreeGrafter"/>
</dbReference>
<dbReference type="PANTHER" id="PTHR46436:SF1">
    <property type="entry name" value="CENTROSOMAL PROTEIN OF 76 KDA"/>
    <property type="match status" value="1"/>
</dbReference>
<dbReference type="GO" id="GO:0005814">
    <property type="term" value="C:centriole"/>
    <property type="evidence" value="ECO:0007669"/>
    <property type="project" value="TreeGrafter"/>
</dbReference>
<dbReference type="InterPro" id="IPR056290">
    <property type="entry name" value="CEPT76/DRC7_peptidase-like_dom"/>
</dbReference>
<reference evidence="4 5" key="1">
    <citation type="journal article" date="2020" name="Mol. Biol. Evol.">
        <title>Interspecific Gene Flow and the Evolution of Specialization in Black and White Rhinoceros.</title>
        <authorList>
            <person name="Moodley Y."/>
            <person name="Westbury M.V."/>
            <person name="Russo I.M."/>
            <person name="Gopalakrishnan S."/>
            <person name="Rakotoarivelo A."/>
            <person name="Olsen R.A."/>
            <person name="Prost S."/>
            <person name="Tunstall T."/>
            <person name="Ryder O.A."/>
            <person name="Dalen L."/>
            <person name="Bruford M.W."/>
        </authorList>
    </citation>
    <scope>NUCLEOTIDE SEQUENCE [LARGE SCALE GENOMIC DNA]</scope>
    <source>
        <strain evidence="4">SBR-YM</strain>
        <tissue evidence="4">Skin</tissue>
    </source>
</reference>
<dbReference type="InterPro" id="IPR052299">
    <property type="entry name" value="CEP76"/>
</dbReference>
<sequence>GSGCHHRSLGAALSEGCRRLFAEPGLTLPGRLGRLKRGELAARRRPSMSLPLEKASELKQLIHQPLSKVERPRARSCPPCGLERPAWRPLARPTTAPFCRGLEQRLRRRTRDAPSCEFEAGGKSKSLDERTSPESARIIDDVMKELNFVTDSVDQELASSPKQPLFRSKPLPCACEPNFHKEFLLEVHRESLGMKSKVSMYPPLNQTLSEEVNAERDSEDGANLLCSLLGYGLEAFVCVGTKAKEYLMLHPQIYNPDESPVAEQPKPSCPYRTIGCVLIIKCSWASVSPLTQ</sequence>
<gene>
    <name evidence="4" type="ORF">HPG69_003815</name>
</gene>
<feature type="domain" description="CEP76/DRC7 peptidase-like" evidence="3">
    <location>
        <begin position="217"/>
        <end position="288"/>
    </location>
</feature>